<feature type="transmembrane region" description="Helical" evidence="1">
    <location>
        <begin position="320"/>
        <end position="341"/>
    </location>
</feature>
<dbReference type="EMBL" id="CZBF01000001">
    <property type="protein sequence ID" value="CUP46165.1"/>
    <property type="molecule type" value="Genomic_DNA"/>
</dbReference>
<organism evidence="2 6">
    <name type="scientific">Bacteroides uniformis</name>
    <dbReference type="NCBI Taxonomy" id="820"/>
    <lineage>
        <taxon>Bacteria</taxon>
        <taxon>Pseudomonadati</taxon>
        <taxon>Bacteroidota</taxon>
        <taxon>Bacteroidia</taxon>
        <taxon>Bacteroidales</taxon>
        <taxon>Bacteroidaceae</taxon>
        <taxon>Bacteroides</taxon>
    </lineage>
</organism>
<dbReference type="Proteomes" id="UP000095788">
    <property type="component" value="Unassembled WGS sequence"/>
</dbReference>
<protein>
    <submittedName>
        <fullName evidence="2">Lipid A core-O-antigen ligase and related enzymes</fullName>
    </submittedName>
</protein>
<feature type="transmembrane region" description="Helical" evidence="1">
    <location>
        <begin position="6"/>
        <end position="25"/>
    </location>
</feature>
<dbReference type="GO" id="GO:0016874">
    <property type="term" value="F:ligase activity"/>
    <property type="evidence" value="ECO:0007669"/>
    <property type="project" value="UniProtKB-KW"/>
</dbReference>
<dbReference type="RefSeq" id="WP_081030670.1">
    <property type="nucleotide sequence ID" value="NZ_JAHOFP010000012.1"/>
</dbReference>
<dbReference type="EMBL" id="QSEE01000002">
    <property type="protein sequence ID" value="RGZ50922.1"/>
    <property type="molecule type" value="Genomic_DNA"/>
</dbReference>
<feature type="transmembrane region" description="Helical" evidence="1">
    <location>
        <begin position="37"/>
        <end position="54"/>
    </location>
</feature>
<reference evidence="8 9" key="3">
    <citation type="journal article" date="2019" name="Nat. Med.">
        <title>A library of human gut bacterial isolates paired with longitudinal multiomics data enables mechanistic microbiome research.</title>
        <authorList>
            <person name="Poyet M."/>
            <person name="Groussin M."/>
            <person name="Gibbons S.M."/>
            <person name="Avila-Pacheco J."/>
            <person name="Jiang X."/>
            <person name="Kearney S.M."/>
            <person name="Perrotta A.R."/>
            <person name="Berdy B."/>
            <person name="Zhao S."/>
            <person name="Lieberman T.D."/>
            <person name="Swanson P.K."/>
            <person name="Smith M."/>
            <person name="Roesemann S."/>
            <person name="Alexander J.E."/>
            <person name="Rich S.A."/>
            <person name="Livny J."/>
            <person name="Vlamakis H."/>
            <person name="Clish C."/>
            <person name="Bullock K."/>
            <person name="Deik A."/>
            <person name="Scott J."/>
            <person name="Pierce K.A."/>
            <person name="Xavier R.J."/>
            <person name="Alm E.J."/>
        </authorList>
    </citation>
    <scope>NUCLEOTIDE SEQUENCE [LARGE SCALE GENOMIC DNA]</scope>
    <source>
        <strain evidence="4 9">BIOML-A19</strain>
        <strain evidence="3 8">BIOML-A21</strain>
    </source>
</reference>
<evidence type="ECO:0000313" key="5">
    <source>
        <dbReference type="EMBL" id="RGZ50922.1"/>
    </source>
</evidence>
<feature type="transmembrane region" description="Helical" evidence="1">
    <location>
        <begin position="158"/>
        <end position="178"/>
    </location>
</feature>
<dbReference type="EMBL" id="WCTY01000002">
    <property type="protein sequence ID" value="KAB4188027.1"/>
    <property type="molecule type" value="Genomic_DNA"/>
</dbReference>
<keyword evidence="1" id="KW-0472">Membrane</keyword>
<gene>
    <name evidence="5" type="ORF">DW988_03705</name>
    <name evidence="2" type="ORF">ERS852554_00818</name>
    <name evidence="3" type="ORF">GAQ34_16065</name>
    <name evidence="4" type="ORF">GAQ44_01810</name>
</gene>
<evidence type="ECO:0000313" key="8">
    <source>
        <dbReference type="Proteomes" id="UP000442334"/>
    </source>
</evidence>
<feature type="transmembrane region" description="Helical" evidence="1">
    <location>
        <begin position="60"/>
        <end position="77"/>
    </location>
</feature>
<keyword evidence="2" id="KW-0436">Ligase</keyword>
<reference evidence="5 7" key="2">
    <citation type="submission" date="2018-08" db="EMBL/GenBank/DDBJ databases">
        <title>A genome reference for cultivated species of the human gut microbiota.</title>
        <authorList>
            <person name="Zou Y."/>
            <person name="Xue W."/>
            <person name="Luo G."/>
        </authorList>
    </citation>
    <scope>NUCLEOTIDE SEQUENCE [LARGE SCALE GENOMIC DNA]</scope>
    <source>
        <strain evidence="5 7">AM50-4</strain>
    </source>
</reference>
<dbReference type="EMBL" id="WCUA01000020">
    <property type="protein sequence ID" value="KAB4183305.1"/>
    <property type="molecule type" value="Genomic_DNA"/>
</dbReference>
<feature type="transmembrane region" description="Helical" evidence="1">
    <location>
        <begin position="84"/>
        <end position="101"/>
    </location>
</feature>
<evidence type="ECO:0000313" key="9">
    <source>
        <dbReference type="Proteomes" id="UP000487221"/>
    </source>
</evidence>
<name>A0A174NJM5_BACUN</name>
<dbReference type="Proteomes" id="UP000283684">
    <property type="component" value="Unassembled WGS sequence"/>
</dbReference>
<evidence type="ECO:0000313" key="2">
    <source>
        <dbReference type="EMBL" id="CUP46165.1"/>
    </source>
</evidence>
<dbReference type="Proteomes" id="UP000442334">
    <property type="component" value="Unassembled WGS sequence"/>
</dbReference>
<evidence type="ECO:0000313" key="7">
    <source>
        <dbReference type="Proteomes" id="UP000283684"/>
    </source>
</evidence>
<feature type="transmembrane region" description="Helical" evidence="1">
    <location>
        <begin position="227"/>
        <end position="247"/>
    </location>
</feature>
<evidence type="ECO:0000313" key="3">
    <source>
        <dbReference type="EMBL" id="KAB4183305.1"/>
    </source>
</evidence>
<feature type="transmembrane region" description="Helical" evidence="1">
    <location>
        <begin position="190"/>
        <end position="220"/>
    </location>
</feature>
<reference evidence="2 6" key="1">
    <citation type="submission" date="2015-09" db="EMBL/GenBank/DDBJ databases">
        <authorList>
            <consortium name="Pathogen Informatics"/>
        </authorList>
    </citation>
    <scope>NUCLEOTIDE SEQUENCE [LARGE SCALE GENOMIC DNA]</scope>
    <source>
        <strain evidence="2 6">2789STDY5834942</strain>
    </source>
</reference>
<dbReference type="Proteomes" id="UP000487221">
    <property type="component" value="Unassembled WGS sequence"/>
</dbReference>
<evidence type="ECO:0000256" key="1">
    <source>
        <dbReference type="SAM" id="Phobius"/>
    </source>
</evidence>
<keyword evidence="1" id="KW-0812">Transmembrane</keyword>
<feature type="transmembrane region" description="Helical" evidence="1">
    <location>
        <begin position="348"/>
        <end position="367"/>
    </location>
</feature>
<evidence type="ECO:0000313" key="4">
    <source>
        <dbReference type="EMBL" id="KAB4188027.1"/>
    </source>
</evidence>
<proteinExistence type="predicted"/>
<accession>A0A174NJM5</accession>
<keyword evidence="1" id="KW-1133">Transmembrane helix</keyword>
<sequence>MKSSLTYYTSLVFLICCMALIITSVDIFKAYVPLKGITILIPMLALVVMCFKVLASKRSFVFLLFFSFYVSIAGAYGEKSIFSILYVFLLPVILYFVIQSFNDNKKLYFILIFLIPFSIALIPTGIILQQYPLALRSQSTDLNFDYTFFTVIMARYGLINYHIIQGVCVLIPILTYAFKNIKGKVRFLPLLLILLIFAIQIEGTVTTSLVLGLVMFFFCLFSKRINFKWIIAALLIVAFLFQTGLISDMLGYSSNMLADNQDLQQRVLELKDVIDGNEAEGDLGSRVDKYNLTIDAIFDNPIFGNSKSNIGGHAYFLDMLVYYGIWGMLLFVSFIITFYFYCKNSMSISIRPYYTLGFLSFVIFGSFKNMAGIDYWMLTFCILPLLCEVLDSRLNNA</sequence>
<feature type="transmembrane region" description="Helical" evidence="1">
    <location>
        <begin position="107"/>
        <end position="128"/>
    </location>
</feature>
<evidence type="ECO:0000313" key="6">
    <source>
        <dbReference type="Proteomes" id="UP000095788"/>
    </source>
</evidence>
<dbReference type="AlphaFoldDB" id="A0A174NJM5"/>